<dbReference type="HAMAP" id="MF_00318">
    <property type="entry name" value="Enolase"/>
    <property type="match status" value="1"/>
</dbReference>
<dbReference type="eggNOG" id="KOG2670">
    <property type="taxonomic scope" value="Eukaryota"/>
</dbReference>
<dbReference type="InterPro" id="IPR020811">
    <property type="entry name" value="Enolase_N"/>
</dbReference>
<comment type="caution">
    <text evidence="11">The sequence shown here is derived from an EMBL/GenBank/DDBJ whole genome shotgun (WGS) entry which is preliminary data.</text>
</comment>
<dbReference type="SFLD" id="SFLDS00001">
    <property type="entry name" value="Enolase"/>
    <property type="match status" value="1"/>
</dbReference>
<comment type="subcellular location">
    <subcellularLocation>
        <location evidence="2">Cytoplasm</location>
    </subcellularLocation>
</comment>
<dbReference type="GO" id="GO:0004634">
    <property type="term" value="F:phosphopyruvate hydratase activity"/>
    <property type="evidence" value="ECO:0007669"/>
    <property type="project" value="UniProtKB-EC"/>
</dbReference>
<dbReference type="EMBL" id="AGNL01047782">
    <property type="protein sequence ID" value="EJK46401.1"/>
    <property type="molecule type" value="Genomic_DNA"/>
</dbReference>
<evidence type="ECO:0000259" key="10">
    <source>
        <dbReference type="SMART" id="SM01193"/>
    </source>
</evidence>
<dbReference type="SMART" id="SM01192">
    <property type="entry name" value="Enolase_C"/>
    <property type="match status" value="1"/>
</dbReference>
<dbReference type="SUPFAM" id="SSF54826">
    <property type="entry name" value="Enolase N-terminal domain-like"/>
    <property type="match status" value="1"/>
</dbReference>
<dbReference type="GO" id="GO:0000015">
    <property type="term" value="C:phosphopyruvate hydratase complex"/>
    <property type="evidence" value="ECO:0007669"/>
    <property type="project" value="InterPro"/>
</dbReference>
<evidence type="ECO:0000313" key="11">
    <source>
        <dbReference type="EMBL" id="EJK46401.1"/>
    </source>
</evidence>
<dbReference type="InterPro" id="IPR000941">
    <property type="entry name" value="Enolase"/>
</dbReference>
<evidence type="ECO:0000256" key="7">
    <source>
        <dbReference type="ARBA" id="ARBA00023152"/>
    </source>
</evidence>
<dbReference type="OMA" id="VDICCSD"/>
<protein>
    <recommendedName>
        <fullName evidence="5">phosphopyruvate hydratase</fullName>
        <ecNumber evidence="5">4.2.1.11</ecNumber>
    </recommendedName>
</protein>
<dbReference type="InterPro" id="IPR020809">
    <property type="entry name" value="Enolase_CS"/>
</dbReference>
<dbReference type="Pfam" id="PF00113">
    <property type="entry name" value="Enolase_C"/>
    <property type="match status" value="1"/>
</dbReference>
<dbReference type="GO" id="GO:0006096">
    <property type="term" value="P:glycolytic process"/>
    <property type="evidence" value="ECO:0007669"/>
    <property type="project" value="UniProtKB-UniPathway"/>
</dbReference>
<evidence type="ECO:0000259" key="9">
    <source>
        <dbReference type="SMART" id="SM01192"/>
    </source>
</evidence>
<gene>
    <name evidence="11" type="ORF">THAOC_34936</name>
</gene>
<evidence type="ECO:0000256" key="2">
    <source>
        <dbReference type="ARBA" id="ARBA00004496"/>
    </source>
</evidence>
<name>K0RBD3_THAOC</name>
<feature type="domain" description="Enolase C-terminal TIM barrel" evidence="9">
    <location>
        <begin position="195"/>
        <end position="496"/>
    </location>
</feature>
<dbReference type="InterPro" id="IPR036849">
    <property type="entry name" value="Enolase-like_C_sf"/>
</dbReference>
<organism evidence="11 12">
    <name type="scientific">Thalassiosira oceanica</name>
    <name type="common">Marine diatom</name>
    <dbReference type="NCBI Taxonomy" id="159749"/>
    <lineage>
        <taxon>Eukaryota</taxon>
        <taxon>Sar</taxon>
        <taxon>Stramenopiles</taxon>
        <taxon>Ochrophyta</taxon>
        <taxon>Bacillariophyta</taxon>
        <taxon>Coscinodiscophyceae</taxon>
        <taxon>Thalassiosirophycidae</taxon>
        <taxon>Thalassiosirales</taxon>
        <taxon>Thalassiosiraceae</taxon>
        <taxon>Thalassiosira</taxon>
    </lineage>
</organism>
<dbReference type="CDD" id="cd03313">
    <property type="entry name" value="enolase"/>
    <property type="match status" value="1"/>
</dbReference>
<dbReference type="FunFam" id="3.20.20.120:FF:000002">
    <property type="entry name" value="Enolase 1"/>
    <property type="match status" value="1"/>
</dbReference>
<dbReference type="OrthoDB" id="1739814at2759"/>
<dbReference type="PRINTS" id="PR00148">
    <property type="entry name" value="ENOLASE"/>
</dbReference>
<dbReference type="PROSITE" id="PS00164">
    <property type="entry name" value="ENOLASE"/>
    <property type="match status" value="1"/>
</dbReference>
<evidence type="ECO:0000256" key="1">
    <source>
        <dbReference type="ARBA" id="ARBA00001946"/>
    </source>
</evidence>
<reference evidence="11 12" key="1">
    <citation type="journal article" date="2012" name="Genome Biol.">
        <title>Genome and low-iron response of an oceanic diatom adapted to chronic iron limitation.</title>
        <authorList>
            <person name="Lommer M."/>
            <person name="Specht M."/>
            <person name="Roy A.S."/>
            <person name="Kraemer L."/>
            <person name="Andreson R."/>
            <person name="Gutowska M.A."/>
            <person name="Wolf J."/>
            <person name="Bergner S.V."/>
            <person name="Schilhabel M.B."/>
            <person name="Klostermeier U.C."/>
            <person name="Beiko R.G."/>
            <person name="Rosenstiel P."/>
            <person name="Hippler M."/>
            <person name="Laroche J."/>
        </authorList>
    </citation>
    <scope>NUCLEOTIDE SEQUENCE [LARGE SCALE GENOMIC DNA]</scope>
    <source>
        <strain evidence="11 12">CCMP1005</strain>
    </source>
</reference>
<dbReference type="PANTHER" id="PTHR11902">
    <property type="entry name" value="ENOLASE"/>
    <property type="match status" value="1"/>
</dbReference>
<comment type="pathway">
    <text evidence="3">Carbohydrate degradation; glycolysis; pyruvate from D-glyceraldehyde 3-phosphate: step 4/5.</text>
</comment>
<proteinExistence type="inferred from homology"/>
<dbReference type="Gene3D" id="3.30.390.10">
    <property type="entry name" value="Enolase-like, N-terminal domain"/>
    <property type="match status" value="1"/>
</dbReference>
<dbReference type="Pfam" id="PF03952">
    <property type="entry name" value="Enolase_N"/>
    <property type="match status" value="1"/>
</dbReference>
<feature type="domain" description="Enolase N-terminal" evidence="10">
    <location>
        <begin position="23"/>
        <end position="186"/>
    </location>
</feature>
<accession>K0RBD3</accession>
<dbReference type="SUPFAM" id="SSF51604">
    <property type="entry name" value="Enolase C-terminal domain-like"/>
    <property type="match status" value="1"/>
</dbReference>
<sequence>MLASKFIRPAARSMAAKRSMSAITGVQGREVIDSRGNPTVEVDITTADGTFTASVPSGASTGAYEAVELRDGGSRYMGKGVSKAVANVNSVLADAVKGLDAADQRTVDDVMIKADGTPNKGALGAKCNSRKSGKIYLSRGRHVVTTSPTQGRQILGAFSNDSSSTVSLAASKAGAAAKGVPLWKHYADIAGNPTPDVLPVPCFNVINGGEHAGNKLAFQEFFVIPTGAETFSESMQIGCEVFHNLKKVIQGKFGGDATLIGDEGGFAPPCDVESGLEMIMEATANAGYLDKVTVGLDVASSEFKVAGENAYDLDFKTTGADKDASLKLSGDELIAFYKELIAKYPIVTIEDPFDQPYRVLKDDWDNWTKFCKDVGTDVQVVGDDLTVTNPTFIKKAIDQGSANCLLLKVNQIGSISESIDAVKLSKQNGWGVMTSHRSGETEDAYIADLAVGLSTGEIKTGAPCRGERTAKYNQLLRIEAEIGAAAKYPGMNFRKPGWMG</sequence>
<comment type="similarity">
    <text evidence="4">Belongs to the enolase family.</text>
</comment>
<dbReference type="AlphaFoldDB" id="K0RBD3"/>
<dbReference type="SMART" id="SM01193">
    <property type="entry name" value="Enolase_N"/>
    <property type="match status" value="1"/>
</dbReference>
<evidence type="ECO:0000313" key="12">
    <source>
        <dbReference type="Proteomes" id="UP000266841"/>
    </source>
</evidence>
<dbReference type="Gene3D" id="3.20.20.120">
    <property type="entry name" value="Enolase-like C-terminal domain"/>
    <property type="match status" value="1"/>
</dbReference>
<evidence type="ECO:0000256" key="6">
    <source>
        <dbReference type="ARBA" id="ARBA00022842"/>
    </source>
</evidence>
<keyword evidence="8" id="KW-0456">Lyase</keyword>
<keyword evidence="7" id="KW-0324">Glycolysis</keyword>
<evidence type="ECO:0000256" key="3">
    <source>
        <dbReference type="ARBA" id="ARBA00005031"/>
    </source>
</evidence>
<dbReference type="InterPro" id="IPR020810">
    <property type="entry name" value="Enolase_C"/>
</dbReference>
<dbReference type="GO" id="GO:0000287">
    <property type="term" value="F:magnesium ion binding"/>
    <property type="evidence" value="ECO:0007669"/>
    <property type="project" value="InterPro"/>
</dbReference>
<evidence type="ECO:0000256" key="5">
    <source>
        <dbReference type="ARBA" id="ARBA00012058"/>
    </source>
</evidence>
<dbReference type="InterPro" id="IPR029017">
    <property type="entry name" value="Enolase-like_N"/>
</dbReference>
<comment type="cofactor">
    <cofactor evidence="1">
        <name>Mg(2+)</name>
        <dbReference type="ChEBI" id="CHEBI:18420"/>
    </cofactor>
</comment>
<keyword evidence="12" id="KW-1185">Reference proteome</keyword>
<dbReference type="EC" id="4.2.1.11" evidence="5"/>
<dbReference type="SFLD" id="SFLDG00178">
    <property type="entry name" value="enolase"/>
    <property type="match status" value="1"/>
</dbReference>
<dbReference type="Proteomes" id="UP000266841">
    <property type="component" value="Unassembled WGS sequence"/>
</dbReference>
<evidence type="ECO:0000256" key="8">
    <source>
        <dbReference type="ARBA" id="ARBA00023239"/>
    </source>
</evidence>
<evidence type="ECO:0000256" key="4">
    <source>
        <dbReference type="ARBA" id="ARBA00009604"/>
    </source>
</evidence>
<dbReference type="UniPathway" id="UPA00109">
    <property type="reaction ID" value="UER00187"/>
</dbReference>
<keyword evidence="6" id="KW-0460">Magnesium</keyword>
<dbReference type="PANTHER" id="PTHR11902:SF1">
    <property type="entry name" value="ENOLASE"/>
    <property type="match status" value="1"/>
</dbReference>